<keyword evidence="3" id="KW-1185">Reference proteome</keyword>
<sequence>MVLLQLFDYLIVPTIQFARFCRGFHAKNVSIDEFEWHYIEREGCAPNETEPVIFVHGFSSWKESWLNVASRVDKKYKVVIPDLPGHGKTEPADPLMSYTIKEQTERLSKFIDKTIPAGQKVHVVGCSMGGLIAGMYSAMYPDRVRSVTLICPAGLTMPKKSDAYHVLENEGKNLLMAHTTDDVIEMNQYLGFKPLNIPRMIASTIAQHRKRTISVVQRIFDDMSTEPTLLEEYLHLIQAKTLVMWGKNDRILDFSSFPIIQEKLSNASKKYTIAFDECGHTVQHERYQECANAINAMISGNEPTAVMKK</sequence>
<dbReference type="EMBL" id="SPLM01000145">
    <property type="protein sequence ID" value="TMW56435.1"/>
    <property type="molecule type" value="Genomic_DNA"/>
</dbReference>
<dbReference type="InterPro" id="IPR000639">
    <property type="entry name" value="Epox_hydrolase-like"/>
</dbReference>
<dbReference type="GO" id="GO:0003824">
    <property type="term" value="F:catalytic activity"/>
    <property type="evidence" value="ECO:0007669"/>
    <property type="project" value="InterPro"/>
</dbReference>
<organism evidence="2 3">
    <name type="scientific">Pythium oligandrum</name>
    <name type="common">Mycoparasitic fungus</name>
    <dbReference type="NCBI Taxonomy" id="41045"/>
    <lineage>
        <taxon>Eukaryota</taxon>
        <taxon>Sar</taxon>
        <taxon>Stramenopiles</taxon>
        <taxon>Oomycota</taxon>
        <taxon>Peronosporomycetes</taxon>
        <taxon>Pythiales</taxon>
        <taxon>Pythiaceae</taxon>
        <taxon>Pythium</taxon>
    </lineage>
</organism>
<dbReference type="InterPro" id="IPR050266">
    <property type="entry name" value="AB_hydrolase_sf"/>
</dbReference>
<dbReference type="GO" id="GO:0016020">
    <property type="term" value="C:membrane"/>
    <property type="evidence" value="ECO:0007669"/>
    <property type="project" value="TreeGrafter"/>
</dbReference>
<dbReference type="AlphaFoldDB" id="A0A8K1C4X1"/>
<dbReference type="Proteomes" id="UP000794436">
    <property type="component" value="Unassembled WGS sequence"/>
</dbReference>
<dbReference type="InterPro" id="IPR000073">
    <property type="entry name" value="AB_hydrolase_1"/>
</dbReference>
<protein>
    <recommendedName>
        <fullName evidence="1">AB hydrolase-1 domain-containing protein</fullName>
    </recommendedName>
</protein>
<name>A0A8K1C4X1_PYTOL</name>
<evidence type="ECO:0000313" key="3">
    <source>
        <dbReference type="Proteomes" id="UP000794436"/>
    </source>
</evidence>
<dbReference type="Gene3D" id="3.40.50.1820">
    <property type="entry name" value="alpha/beta hydrolase"/>
    <property type="match status" value="1"/>
</dbReference>
<evidence type="ECO:0000259" key="1">
    <source>
        <dbReference type="Pfam" id="PF00561"/>
    </source>
</evidence>
<feature type="domain" description="AB hydrolase-1" evidence="1">
    <location>
        <begin position="51"/>
        <end position="286"/>
    </location>
</feature>
<evidence type="ECO:0000313" key="2">
    <source>
        <dbReference type="EMBL" id="TMW56435.1"/>
    </source>
</evidence>
<comment type="caution">
    <text evidence="2">The sequence shown here is derived from an EMBL/GenBank/DDBJ whole genome shotgun (WGS) entry which is preliminary data.</text>
</comment>
<dbReference type="PRINTS" id="PR00412">
    <property type="entry name" value="EPOXHYDRLASE"/>
</dbReference>
<dbReference type="PANTHER" id="PTHR43798">
    <property type="entry name" value="MONOACYLGLYCEROL LIPASE"/>
    <property type="match status" value="1"/>
</dbReference>
<dbReference type="SUPFAM" id="SSF53474">
    <property type="entry name" value="alpha/beta-Hydrolases"/>
    <property type="match status" value="1"/>
</dbReference>
<dbReference type="PANTHER" id="PTHR43798:SF33">
    <property type="entry name" value="HYDROLASE, PUTATIVE (AFU_ORTHOLOGUE AFUA_2G14860)-RELATED"/>
    <property type="match status" value="1"/>
</dbReference>
<gene>
    <name evidence="2" type="ORF">Poli38472_006445</name>
</gene>
<dbReference type="OrthoDB" id="6431331at2759"/>
<dbReference type="PRINTS" id="PR00111">
    <property type="entry name" value="ABHYDROLASE"/>
</dbReference>
<dbReference type="InterPro" id="IPR029058">
    <property type="entry name" value="AB_hydrolase_fold"/>
</dbReference>
<reference evidence="2" key="1">
    <citation type="submission" date="2019-03" db="EMBL/GenBank/DDBJ databases">
        <title>Long read genome sequence of the mycoparasitic Pythium oligandrum ATCC 38472 isolated from sugarbeet rhizosphere.</title>
        <authorList>
            <person name="Gaulin E."/>
        </authorList>
    </citation>
    <scope>NUCLEOTIDE SEQUENCE</scope>
    <source>
        <strain evidence="2">ATCC 38472_TT</strain>
    </source>
</reference>
<accession>A0A8K1C4X1</accession>
<dbReference type="Pfam" id="PF00561">
    <property type="entry name" value="Abhydrolase_1"/>
    <property type="match status" value="1"/>
</dbReference>
<proteinExistence type="predicted"/>